<dbReference type="Proteomes" id="UP001153076">
    <property type="component" value="Unassembled WGS sequence"/>
</dbReference>
<evidence type="ECO:0000313" key="3">
    <source>
        <dbReference type="EMBL" id="KAJ8437966.1"/>
    </source>
</evidence>
<dbReference type="AlphaFoldDB" id="A0A9Q1K619"/>
<protein>
    <submittedName>
        <fullName evidence="3">Uncharacterized protein</fullName>
    </submittedName>
</protein>
<evidence type="ECO:0000313" key="4">
    <source>
        <dbReference type="Proteomes" id="UP001153076"/>
    </source>
</evidence>
<dbReference type="PANTHER" id="PTHR10566:SF115">
    <property type="entry name" value="PROTEIN ACTIVITY OF BC1 COMPLEX KINASE 8, CHLOROPLASTIC"/>
    <property type="match status" value="1"/>
</dbReference>
<accession>A0A9Q1K619</accession>
<dbReference type="PANTHER" id="PTHR10566">
    <property type="entry name" value="CHAPERONE-ACTIVITY OF BC1 COMPLEX CABC1 -RELATED"/>
    <property type="match status" value="1"/>
</dbReference>
<evidence type="ECO:0000256" key="2">
    <source>
        <dbReference type="SAM" id="MobiDB-lite"/>
    </source>
</evidence>
<proteinExistence type="inferred from homology"/>
<dbReference type="InterPro" id="IPR050154">
    <property type="entry name" value="UbiB_kinase"/>
</dbReference>
<feature type="region of interest" description="Disordered" evidence="2">
    <location>
        <begin position="219"/>
        <end position="241"/>
    </location>
</feature>
<comment type="similarity">
    <text evidence="1">Belongs to the protein kinase superfamily. ADCK protein kinase family.</text>
</comment>
<dbReference type="OrthoDB" id="427480at2759"/>
<sequence>MSICADILLFPFSLLHLHAINGAFFLLDLSFSQQPRKFQTSPCFTKASHLQNPKNGQFLRVRAVGETSVSISERESHVINGVNGSIESCLSNGNGGVVKGSENGARNGSFLKYVNGNGVAETKHVDVSDVLECALNFSFKYAGGMTEDKKRLKCIVLAKWLKENILRLAPTFIKIDWQFSTRVDILAQEYVYQLSELQAKDGKDQLSKNKLRNMKVSGKRLQRSTTKEQSKKEGCWESGPSSTFSISDTAVSIVEEELGAPVGDVFERLDYEPIAAAILGPST</sequence>
<dbReference type="GO" id="GO:0016020">
    <property type="term" value="C:membrane"/>
    <property type="evidence" value="ECO:0007669"/>
    <property type="project" value="GOC"/>
</dbReference>
<dbReference type="EMBL" id="JAKOGI010000274">
    <property type="protein sequence ID" value="KAJ8437966.1"/>
    <property type="molecule type" value="Genomic_DNA"/>
</dbReference>
<feature type="compositionally biased region" description="Basic and acidic residues" evidence="2">
    <location>
        <begin position="225"/>
        <end position="235"/>
    </location>
</feature>
<organism evidence="3 4">
    <name type="scientific">Carnegiea gigantea</name>
    <dbReference type="NCBI Taxonomy" id="171969"/>
    <lineage>
        <taxon>Eukaryota</taxon>
        <taxon>Viridiplantae</taxon>
        <taxon>Streptophyta</taxon>
        <taxon>Embryophyta</taxon>
        <taxon>Tracheophyta</taxon>
        <taxon>Spermatophyta</taxon>
        <taxon>Magnoliopsida</taxon>
        <taxon>eudicotyledons</taxon>
        <taxon>Gunneridae</taxon>
        <taxon>Pentapetalae</taxon>
        <taxon>Caryophyllales</taxon>
        <taxon>Cactineae</taxon>
        <taxon>Cactaceae</taxon>
        <taxon>Cactoideae</taxon>
        <taxon>Echinocereeae</taxon>
        <taxon>Carnegiea</taxon>
    </lineage>
</organism>
<keyword evidence="4" id="KW-1185">Reference proteome</keyword>
<gene>
    <name evidence="3" type="ORF">Cgig2_033699</name>
</gene>
<evidence type="ECO:0000256" key="1">
    <source>
        <dbReference type="ARBA" id="ARBA00009670"/>
    </source>
</evidence>
<comment type="caution">
    <text evidence="3">The sequence shown here is derived from an EMBL/GenBank/DDBJ whole genome shotgun (WGS) entry which is preliminary data.</text>
</comment>
<dbReference type="GO" id="GO:1901031">
    <property type="term" value="P:regulation of response to reactive oxygen species"/>
    <property type="evidence" value="ECO:0007669"/>
    <property type="project" value="TreeGrafter"/>
</dbReference>
<name>A0A9Q1K619_9CARY</name>
<reference evidence="3" key="1">
    <citation type="submission" date="2022-04" db="EMBL/GenBank/DDBJ databases">
        <title>Carnegiea gigantea Genome sequencing and assembly v2.</title>
        <authorList>
            <person name="Copetti D."/>
            <person name="Sanderson M.J."/>
            <person name="Burquez A."/>
            <person name="Wojciechowski M.F."/>
        </authorList>
    </citation>
    <scope>NUCLEOTIDE SEQUENCE</scope>
    <source>
        <strain evidence="3">SGP5-SGP5p</strain>
        <tissue evidence="3">Aerial part</tissue>
    </source>
</reference>
<dbReference type="GO" id="GO:0046467">
    <property type="term" value="P:membrane lipid biosynthetic process"/>
    <property type="evidence" value="ECO:0007669"/>
    <property type="project" value="TreeGrafter"/>
</dbReference>